<comment type="caution">
    <text evidence="2">The sequence shown here is derived from an EMBL/GenBank/DDBJ whole genome shotgun (WGS) entry which is preliminary data.</text>
</comment>
<accession>A0A8X8AWQ4</accession>
<dbReference type="Proteomes" id="UP000886595">
    <property type="component" value="Unassembled WGS sequence"/>
</dbReference>
<sequence length="76" mass="8453">MASRSGLLPRGIKPQNELLHRDPPESKLAILITPSKSYPPLPCSFMVRLLLRDSKSFLISDAILHHDAPPPRLQSS</sequence>
<evidence type="ECO:0000256" key="1">
    <source>
        <dbReference type="SAM" id="MobiDB-lite"/>
    </source>
</evidence>
<organism evidence="2 3">
    <name type="scientific">Brassica carinata</name>
    <name type="common">Ethiopian mustard</name>
    <name type="synonym">Abyssinian cabbage</name>
    <dbReference type="NCBI Taxonomy" id="52824"/>
    <lineage>
        <taxon>Eukaryota</taxon>
        <taxon>Viridiplantae</taxon>
        <taxon>Streptophyta</taxon>
        <taxon>Embryophyta</taxon>
        <taxon>Tracheophyta</taxon>
        <taxon>Spermatophyta</taxon>
        <taxon>Magnoliopsida</taxon>
        <taxon>eudicotyledons</taxon>
        <taxon>Gunneridae</taxon>
        <taxon>Pentapetalae</taxon>
        <taxon>rosids</taxon>
        <taxon>malvids</taxon>
        <taxon>Brassicales</taxon>
        <taxon>Brassicaceae</taxon>
        <taxon>Brassiceae</taxon>
        <taxon>Brassica</taxon>
    </lineage>
</organism>
<feature type="region of interest" description="Disordered" evidence="1">
    <location>
        <begin position="1"/>
        <end position="20"/>
    </location>
</feature>
<protein>
    <submittedName>
        <fullName evidence="2">Uncharacterized protein</fullName>
    </submittedName>
</protein>
<name>A0A8X8AWQ4_BRACI</name>
<dbReference type="EMBL" id="JAAMPC010000004">
    <property type="protein sequence ID" value="KAG2314680.1"/>
    <property type="molecule type" value="Genomic_DNA"/>
</dbReference>
<evidence type="ECO:0000313" key="3">
    <source>
        <dbReference type="Proteomes" id="UP000886595"/>
    </source>
</evidence>
<dbReference type="AlphaFoldDB" id="A0A8X8AWQ4"/>
<reference evidence="2 3" key="1">
    <citation type="submission" date="2020-02" db="EMBL/GenBank/DDBJ databases">
        <authorList>
            <person name="Ma Q."/>
            <person name="Huang Y."/>
            <person name="Song X."/>
            <person name="Pei D."/>
        </authorList>
    </citation>
    <scope>NUCLEOTIDE SEQUENCE [LARGE SCALE GENOMIC DNA]</scope>
    <source>
        <strain evidence="2">Sxm20200214</strain>
        <tissue evidence="2">Leaf</tissue>
    </source>
</reference>
<proteinExistence type="predicted"/>
<keyword evidence="3" id="KW-1185">Reference proteome</keyword>
<evidence type="ECO:0000313" key="2">
    <source>
        <dbReference type="EMBL" id="KAG2314680.1"/>
    </source>
</evidence>
<gene>
    <name evidence="2" type="ORF">Bca52824_017802</name>
</gene>